<feature type="region of interest" description="Disordered" evidence="1">
    <location>
        <begin position="40"/>
        <end position="64"/>
    </location>
</feature>
<organism evidence="2 3">
    <name type="scientific">Gymnopus androsaceus JB14</name>
    <dbReference type="NCBI Taxonomy" id="1447944"/>
    <lineage>
        <taxon>Eukaryota</taxon>
        <taxon>Fungi</taxon>
        <taxon>Dikarya</taxon>
        <taxon>Basidiomycota</taxon>
        <taxon>Agaricomycotina</taxon>
        <taxon>Agaricomycetes</taxon>
        <taxon>Agaricomycetidae</taxon>
        <taxon>Agaricales</taxon>
        <taxon>Marasmiineae</taxon>
        <taxon>Omphalotaceae</taxon>
        <taxon>Gymnopus</taxon>
    </lineage>
</organism>
<accession>A0A6A4IK67</accession>
<feature type="compositionally biased region" description="Basic and acidic residues" evidence="1">
    <location>
        <begin position="844"/>
        <end position="861"/>
    </location>
</feature>
<feature type="compositionally biased region" description="Polar residues" evidence="1">
    <location>
        <begin position="460"/>
        <end position="470"/>
    </location>
</feature>
<feature type="compositionally biased region" description="Polar residues" evidence="1">
    <location>
        <begin position="862"/>
        <end position="871"/>
    </location>
</feature>
<gene>
    <name evidence="2" type="ORF">BT96DRAFT_528765</name>
</gene>
<evidence type="ECO:0000256" key="1">
    <source>
        <dbReference type="SAM" id="MobiDB-lite"/>
    </source>
</evidence>
<evidence type="ECO:0000313" key="3">
    <source>
        <dbReference type="Proteomes" id="UP000799118"/>
    </source>
</evidence>
<dbReference type="EMBL" id="ML769387">
    <property type="protein sequence ID" value="KAE9409568.1"/>
    <property type="molecule type" value="Genomic_DNA"/>
</dbReference>
<keyword evidence="3" id="KW-1185">Reference proteome</keyword>
<feature type="compositionally biased region" description="Basic and acidic residues" evidence="1">
    <location>
        <begin position="797"/>
        <end position="821"/>
    </location>
</feature>
<dbReference type="Proteomes" id="UP000799118">
    <property type="component" value="Unassembled WGS sequence"/>
</dbReference>
<evidence type="ECO:0000313" key="2">
    <source>
        <dbReference type="EMBL" id="KAE9409568.1"/>
    </source>
</evidence>
<feature type="compositionally biased region" description="Polar residues" evidence="1">
    <location>
        <begin position="504"/>
        <end position="538"/>
    </location>
</feature>
<feature type="compositionally biased region" description="Basic and acidic residues" evidence="1">
    <location>
        <begin position="677"/>
        <end position="694"/>
    </location>
</feature>
<dbReference type="AlphaFoldDB" id="A0A6A4IK67"/>
<name>A0A6A4IK67_9AGAR</name>
<feature type="compositionally biased region" description="Low complexity" evidence="1">
    <location>
        <begin position="548"/>
        <end position="566"/>
    </location>
</feature>
<reference evidence="2" key="1">
    <citation type="journal article" date="2019" name="Environ. Microbiol.">
        <title>Fungal ecological strategies reflected in gene transcription - a case study of two litter decomposers.</title>
        <authorList>
            <person name="Barbi F."/>
            <person name="Kohler A."/>
            <person name="Barry K."/>
            <person name="Baskaran P."/>
            <person name="Daum C."/>
            <person name="Fauchery L."/>
            <person name="Ihrmark K."/>
            <person name="Kuo A."/>
            <person name="LaButti K."/>
            <person name="Lipzen A."/>
            <person name="Morin E."/>
            <person name="Grigoriev I.V."/>
            <person name="Henrissat B."/>
            <person name="Lindahl B."/>
            <person name="Martin F."/>
        </authorList>
    </citation>
    <scope>NUCLEOTIDE SEQUENCE</scope>
    <source>
        <strain evidence="2">JB14</strain>
    </source>
</reference>
<protein>
    <submittedName>
        <fullName evidence="2">Uncharacterized protein</fullName>
    </submittedName>
</protein>
<feature type="compositionally biased region" description="Low complexity" evidence="1">
    <location>
        <begin position="476"/>
        <end position="485"/>
    </location>
</feature>
<feature type="compositionally biased region" description="Low complexity" evidence="1">
    <location>
        <begin position="443"/>
        <end position="459"/>
    </location>
</feature>
<feature type="region of interest" description="Disordered" evidence="1">
    <location>
        <begin position="432"/>
        <end position="492"/>
    </location>
</feature>
<feature type="compositionally biased region" description="Low complexity" evidence="1">
    <location>
        <begin position="634"/>
        <end position="652"/>
    </location>
</feature>
<sequence>MVTDYFHTKLGQELDHESHITSIQDYADAPFKVYVIRTESRRSRPRSPNELSSGSEPGRTDGEDVLVEDDDEKCKPCNLSRASSLQAVSIQSSLNLVDLTHLFRVCRVEIYRVRLVLYHTIQQWAIKGGEILQKDGKATRESNSFSREFADALKIFDDVLRHECVEDHASLPTLSASEIDPLYCDYCGADIFQSFFECDECTFSRAQDRDPCTVCPGCFAEGRSCHCRAMKPKQIQPLTKILEDRAKAIGVLQRLWKLNSDKSIARRSFASERSLFAGGAFKAGCILAKSRKEKGPSTCSIPGQPHHLSRGDVVHCKPCHRSTCYFHLLKDSKMHSINIILDTSRSDKDSSHHKRHLANKHTYETDLHRCLEAERKGQRPADSDFEVQMVNLALSFSKCRPINFNMNYGWYDSIIVAPAIIRMPNVTAGSPPPPYVAEEATNDDSSTSVASLADSSSTAGPSNAMRNATASAGVLSSSEPSTSKPSKAKKRKLVMDCVMLRSTSPAVQPSKVNESSSSKQTEIIELSSDSDSNVDQLLSPSPSPPPRTSNATATAPSSSSPISSASIEEIPQRRARVRNVIPPTRGTHFGESYSFTNDLASAINNVSHAAEAANASLVSTPKRVKRKPRGSMQAVAAVAPAEVADDNVASSSKRGRGRPRKETPVQPNTSSSLGKRRKDDSDHHESSSEDDRPFVAEPQMPAKKTQDRVGYRPPSVVALGKKKAPAASVSTARIAVGSSHASSSTTRRNQHEERRIARTGTHSVMGGQEAAGTSMASSSATKAQLSLPSVSRKRRERSPSDRVDPILESSRSETDCTDERVSRRRMRSVSQERDERRKRSSRSNPDRNDEYYKPERDERHQPTFSSTNSANAVPPQDYTTKMRYFPARFRHLLRILALR</sequence>
<proteinExistence type="predicted"/>
<dbReference type="OrthoDB" id="298344at2759"/>
<feature type="compositionally biased region" description="Low complexity" evidence="1">
    <location>
        <begin position="770"/>
        <end position="783"/>
    </location>
</feature>
<feature type="region of interest" description="Disordered" evidence="1">
    <location>
        <begin position="620"/>
        <end position="876"/>
    </location>
</feature>
<feature type="region of interest" description="Disordered" evidence="1">
    <location>
        <begin position="504"/>
        <end position="574"/>
    </location>
</feature>